<comment type="subcellular location">
    <subcellularLocation>
        <location evidence="1">Endomembrane system</location>
        <topology evidence="1">Multi-pass membrane protein</topology>
    </subcellularLocation>
</comment>
<feature type="transmembrane region" description="Helical" evidence="10">
    <location>
        <begin position="535"/>
        <end position="553"/>
    </location>
</feature>
<keyword evidence="8" id="KW-0406">Ion transport</keyword>
<feature type="transmembrane region" description="Helical" evidence="10">
    <location>
        <begin position="647"/>
        <end position="664"/>
    </location>
</feature>
<gene>
    <name evidence="11" type="ORF">EZS28_002583</name>
</gene>
<keyword evidence="7 10" id="KW-1133">Transmembrane helix</keyword>
<evidence type="ECO:0000256" key="6">
    <source>
        <dbReference type="ARBA" id="ARBA00022967"/>
    </source>
</evidence>
<dbReference type="PIRSF" id="PIRSF001265">
    <property type="entry name" value="H+-PPase"/>
    <property type="match status" value="1"/>
</dbReference>
<dbReference type="GO" id="GO:0016020">
    <property type="term" value="C:membrane"/>
    <property type="evidence" value="ECO:0007669"/>
    <property type="project" value="InterPro"/>
</dbReference>
<feature type="transmembrane region" description="Helical" evidence="10">
    <location>
        <begin position="469"/>
        <end position="491"/>
    </location>
</feature>
<evidence type="ECO:0000256" key="9">
    <source>
        <dbReference type="ARBA" id="ARBA00023136"/>
    </source>
</evidence>
<dbReference type="InterPro" id="IPR004131">
    <property type="entry name" value="PPase-energised_H-pump"/>
</dbReference>
<protein>
    <recommendedName>
        <fullName evidence="2">H(+)-exporting diphosphatase</fullName>
        <ecNumber evidence="2">7.1.3.1</ecNumber>
    </recommendedName>
</protein>
<dbReference type="AlphaFoldDB" id="A0A5J4X554"/>
<evidence type="ECO:0000256" key="8">
    <source>
        <dbReference type="ARBA" id="ARBA00023065"/>
    </source>
</evidence>
<evidence type="ECO:0000256" key="4">
    <source>
        <dbReference type="ARBA" id="ARBA00022692"/>
    </source>
</evidence>
<keyword evidence="4 10" id="KW-0812">Transmembrane</keyword>
<keyword evidence="5" id="KW-0460">Magnesium</keyword>
<feature type="transmembrane region" description="Helical" evidence="10">
    <location>
        <begin position="193"/>
        <end position="214"/>
    </location>
</feature>
<feature type="transmembrane region" description="Helical" evidence="10">
    <location>
        <begin position="7"/>
        <end position="30"/>
    </location>
</feature>
<dbReference type="EMBL" id="SNRW01000320">
    <property type="protein sequence ID" value="KAA6401886.1"/>
    <property type="molecule type" value="Genomic_DNA"/>
</dbReference>
<dbReference type="GO" id="GO:0012505">
    <property type="term" value="C:endomembrane system"/>
    <property type="evidence" value="ECO:0007669"/>
    <property type="project" value="UniProtKB-SubCell"/>
</dbReference>
<dbReference type="Pfam" id="PF03030">
    <property type="entry name" value="H_PPase"/>
    <property type="match status" value="1"/>
</dbReference>
<evidence type="ECO:0000256" key="10">
    <source>
        <dbReference type="SAM" id="Phobius"/>
    </source>
</evidence>
<evidence type="ECO:0000313" key="11">
    <source>
        <dbReference type="EMBL" id="KAA6401886.1"/>
    </source>
</evidence>
<dbReference type="PANTHER" id="PTHR31998">
    <property type="entry name" value="K(+)-INSENSITIVE PYROPHOSPHATE-ENERGIZED PROTON PUMP"/>
    <property type="match status" value="1"/>
</dbReference>
<feature type="transmembrane region" description="Helical" evidence="10">
    <location>
        <begin position="159"/>
        <end position="181"/>
    </location>
</feature>
<name>A0A5J4X554_9EUKA</name>
<evidence type="ECO:0000256" key="5">
    <source>
        <dbReference type="ARBA" id="ARBA00022842"/>
    </source>
</evidence>
<comment type="caution">
    <text evidence="11">The sequence shown here is derived from an EMBL/GenBank/DDBJ whole genome shotgun (WGS) entry which is preliminary data.</text>
</comment>
<evidence type="ECO:0000256" key="7">
    <source>
        <dbReference type="ARBA" id="ARBA00022989"/>
    </source>
</evidence>
<accession>A0A5J4X554</accession>
<keyword evidence="3" id="KW-0813">Transport</keyword>
<evidence type="ECO:0000313" key="12">
    <source>
        <dbReference type="Proteomes" id="UP000324800"/>
    </source>
</evidence>
<evidence type="ECO:0000256" key="1">
    <source>
        <dbReference type="ARBA" id="ARBA00004127"/>
    </source>
</evidence>
<keyword evidence="6" id="KW-1278">Translocase</keyword>
<sequence length="767" mass="81158">MSSTESWVWGLIFLVFVICGSCCVYIYWLYKWVMNHPEGPKEMGAVSDPIREGAFGFLKTQYTTIAIFAGFVAIIIFGIYIFVPGSTAGIITYDGEIFPRWLMASVSMVAFLLGACCSGLSGWFGMWVSVRTNVRCAAAAIISSNEAIKVALRGGAFSGMLIVTLSLFGVTSMFALVHGIFPNVDICSLSNVIVGYGFGASFVALFAQLGGGIYTKAADVGCDLVGKVNNNIPEDDPRNPAVVADLVGDNVGDCAGRGADLFESTAAENIGAMVIGGSLGKLHGFEGLTLAGYILFPLIVRAFGLICSMVGIVCVYSKEAKGTAAPKPKEGDKAFGSYTDIESLEEIGEDPMYGLIRGFTITAGLAVVAIFIASYLCLNTEEYSSAWWLFSLCGVTGVGISLLFVFITQFYTDYRFRPVKSIAKASETGHATNIIAGLAVGMESTCLPVLVISTGVVICYYLGKYAVPGGGFFGTACGTMGMLSVVAFVLAMDTFGPISDNAGGIVEMSQQPEHIRAKTDRLDAVGNTTKALTKGYAVGSAALATFLLFSAFLDTVKLLVGTQETEIVVDLGTAEVFCGGLIGGMIVYLFSAWAINAVGVAAQRIIEEVNQQFAERPGIMNYTEKPDYQRCVTIVTKAALKEMVKPALLVICSPIVLGLTFRIIGWNTDTILGARVLGSMLMVATMTGVLMGLFLNNAGGAWDNAKKYIEMGNYGGKGSEAHKAAVTGDTVGDPSKDTAGPSIHVLIKLLSTITLVMAPIFVKPKSI</sequence>
<dbReference type="GO" id="GO:0009678">
    <property type="term" value="F:diphosphate hydrolysis-driven proton transmembrane transporter activity"/>
    <property type="evidence" value="ECO:0007669"/>
    <property type="project" value="UniProtKB-EC"/>
</dbReference>
<feature type="transmembrane region" description="Helical" evidence="10">
    <location>
        <begin position="433"/>
        <end position="463"/>
    </location>
</feature>
<dbReference type="HAMAP" id="MF_01129">
    <property type="entry name" value="PPase_energized_pump"/>
    <property type="match status" value="1"/>
</dbReference>
<feature type="transmembrane region" description="Helical" evidence="10">
    <location>
        <begin position="104"/>
        <end position="124"/>
    </location>
</feature>
<proteinExistence type="inferred from homology"/>
<feature type="transmembrane region" description="Helical" evidence="10">
    <location>
        <begin position="676"/>
        <end position="696"/>
    </location>
</feature>
<dbReference type="Proteomes" id="UP000324800">
    <property type="component" value="Unassembled WGS sequence"/>
</dbReference>
<keyword evidence="9 10" id="KW-0472">Membrane</keyword>
<dbReference type="OrthoDB" id="5210at2759"/>
<evidence type="ECO:0000256" key="3">
    <source>
        <dbReference type="ARBA" id="ARBA00022448"/>
    </source>
</evidence>
<feature type="transmembrane region" description="Helical" evidence="10">
    <location>
        <begin position="62"/>
        <end position="83"/>
    </location>
</feature>
<feature type="transmembrane region" description="Helical" evidence="10">
    <location>
        <begin position="573"/>
        <end position="595"/>
    </location>
</feature>
<feature type="transmembrane region" description="Helical" evidence="10">
    <location>
        <begin position="355"/>
        <end position="376"/>
    </location>
</feature>
<evidence type="ECO:0000256" key="2">
    <source>
        <dbReference type="ARBA" id="ARBA00013242"/>
    </source>
</evidence>
<dbReference type="GO" id="GO:0004427">
    <property type="term" value="F:inorganic diphosphate phosphatase activity"/>
    <property type="evidence" value="ECO:0007669"/>
    <property type="project" value="InterPro"/>
</dbReference>
<feature type="transmembrane region" description="Helical" evidence="10">
    <location>
        <begin position="290"/>
        <end position="316"/>
    </location>
</feature>
<organism evidence="11 12">
    <name type="scientific">Streblomastix strix</name>
    <dbReference type="NCBI Taxonomy" id="222440"/>
    <lineage>
        <taxon>Eukaryota</taxon>
        <taxon>Metamonada</taxon>
        <taxon>Preaxostyla</taxon>
        <taxon>Oxymonadida</taxon>
        <taxon>Streblomastigidae</taxon>
        <taxon>Streblomastix</taxon>
    </lineage>
</organism>
<reference evidence="11 12" key="1">
    <citation type="submission" date="2019-03" db="EMBL/GenBank/DDBJ databases">
        <title>Single cell metagenomics reveals metabolic interactions within the superorganism composed of flagellate Streblomastix strix and complex community of Bacteroidetes bacteria on its surface.</title>
        <authorList>
            <person name="Treitli S.C."/>
            <person name="Kolisko M."/>
            <person name="Husnik F."/>
            <person name="Keeling P."/>
            <person name="Hampl V."/>
        </authorList>
    </citation>
    <scope>NUCLEOTIDE SEQUENCE [LARGE SCALE GENOMIC DNA]</scope>
    <source>
        <strain evidence="11">ST1C</strain>
    </source>
</reference>
<feature type="transmembrane region" description="Helical" evidence="10">
    <location>
        <begin position="388"/>
        <end position="412"/>
    </location>
</feature>
<dbReference type="NCBIfam" id="TIGR01104">
    <property type="entry name" value="V_PPase"/>
    <property type="match status" value="1"/>
</dbReference>
<dbReference type="EC" id="7.1.3.1" evidence="2"/>